<organism evidence="1 2">
    <name type="scientific">Marasmius crinis-equi</name>
    <dbReference type="NCBI Taxonomy" id="585013"/>
    <lineage>
        <taxon>Eukaryota</taxon>
        <taxon>Fungi</taxon>
        <taxon>Dikarya</taxon>
        <taxon>Basidiomycota</taxon>
        <taxon>Agaricomycotina</taxon>
        <taxon>Agaricomycetes</taxon>
        <taxon>Agaricomycetidae</taxon>
        <taxon>Agaricales</taxon>
        <taxon>Marasmiineae</taxon>
        <taxon>Marasmiaceae</taxon>
        <taxon>Marasmius</taxon>
    </lineage>
</organism>
<protein>
    <submittedName>
        <fullName evidence="1">Uncharacterized protein</fullName>
    </submittedName>
</protein>
<proteinExistence type="predicted"/>
<keyword evidence="2" id="KW-1185">Reference proteome</keyword>
<evidence type="ECO:0000313" key="1">
    <source>
        <dbReference type="EMBL" id="KAL0568299.1"/>
    </source>
</evidence>
<sequence length="91" mass="10543">MKEPVVRMCPDGYYCWVIYDLAAFIADYPEQVLLAGIVQGWCCKCKAPNDNLDGEESEARSREWFEHMMDEFHGEGDVLWDNFGIDNDVLM</sequence>
<feature type="non-terminal residue" evidence="1">
    <location>
        <position position="91"/>
    </location>
</feature>
<evidence type="ECO:0000313" key="2">
    <source>
        <dbReference type="Proteomes" id="UP001465976"/>
    </source>
</evidence>
<dbReference type="Proteomes" id="UP001465976">
    <property type="component" value="Unassembled WGS sequence"/>
</dbReference>
<gene>
    <name evidence="1" type="ORF">V5O48_013688</name>
</gene>
<dbReference type="EMBL" id="JBAHYK010001370">
    <property type="protein sequence ID" value="KAL0568299.1"/>
    <property type="molecule type" value="Genomic_DNA"/>
</dbReference>
<comment type="caution">
    <text evidence="1">The sequence shown here is derived from an EMBL/GenBank/DDBJ whole genome shotgun (WGS) entry which is preliminary data.</text>
</comment>
<accession>A0ABR3EZD8</accession>
<dbReference type="InterPro" id="IPR041078">
    <property type="entry name" value="Plavaka"/>
</dbReference>
<reference evidence="1 2" key="1">
    <citation type="submission" date="2024-02" db="EMBL/GenBank/DDBJ databases">
        <title>A draft genome for the cacao thread blight pathogen Marasmius crinis-equi.</title>
        <authorList>
            <person name="Cohen S.P."/>
            <person name="Baruah I.K."/>
            <person name="Amoako-Attah I."/>
            <person name="Bukari Y."/>
            <person name="Meinhardt L.W."/>
            <person name="Bailey B.A."/>
        </authorList>
    </citation>
    <scope>NUCLEOTIDE SEQUENCE [LARGE SCALE GENOMIC DNA]</scope>
    <source>
        <strain evidence="1 2">GH-76</strain>
    </source>
</reference>
<dbReference type="Pfam" id="PF18759">
    <property type="entry name" value="Plavaka"/>
    <property type="match status" value="1"/>
</dbReference>
<name>A0ABR3EZD8_9AGAR</name>